<dbReference type="AlphaFoldDB" id="A0A1S3KHF6"/>
<dbReference type="RefSeq" id="XP_013421933.1">
    <property type="nucleotide sequence ID" value="XM_013566479.1"/>
</dbReference>
<dbReference type="STRING" id="7574.A0A1S3KHF6"/>
<dbReference type="RefSeq" id="XP_013421931.1">
    <property type="nucleotide sequence ID" value="XM_013566477.1"/>
</dbReference>
<evidence type="ECO:0000313" key="1">
    <source>
        <dbReference type="Proteomes" id="UP000085678"/>
    </source>
</evidence>
<evidence type="ECO:0000313" key="6">
    <source>
        <dbReference type="RefSeq" id="XP_013421939.1"/>
    </source>
</evidence>
<evidence type="ECO:0000313" key="4">
    <source>
        <dbReference type="RefSeq" id="XP_013421937.1"/>
    </source>
</evidence>
<dbReference type="Pfam" id="PF07801">
    <property type="entry name" value="DUF1647"/>
    <property type="match status" value="1"/>
</dbReference>
<sequence>MKQRRAVMRGLQRWGQLLVLMVTAFVCFNVWLTLRLKTNTSPAESSDVIVINARARQSERNTKDVLGHFTPDATPSKPPVPLLPQTQLSDNYNLTIVTASNKKFYKALVNFVGSVHFWEPSTNLVIYDLGLRESQREFIQTWCRTELLKFDFKSFPPHFATVDQFAWKPIIIREAVRRFGVILWSDAGSDIRGPLTKIREYLHLDKYFFVQGQDTDMVETCHKMMFDYLHQNVTRFKGKYSYAGGLHGWVKDSRAFNEILQPWVTCAMNVDCISPNGASLYDHRFDQSALSILAHSSGLNITAHTELLAAHRSQVNKDKSVESPMIVHTARGRNRDYMEFLCYDISKWDRKREGRDINFY</sequence>
<name>A0A1S3KHF6_LINAN</name>
<reference evidence="2 3" key="1">
    <citation type="submission" date="2025-04" db="UniProtKB">
        <authorList>
            <consortium name="RefSeq"/>
        </authorList>
    </citation>
    <scope>IDENTIFICATION</scope>
    <source>
        <tissue evidence="2 3">Gonads</tissue>
    </source>
</reference>
<dbReference type="GeneID" id="106181926"/>
<dbReference type="Proteomes" id="UP000085678">
    <property type="component" value="Unplaced"/>
</dbReference>
<evidence type="ECO:0000313" key="2">
    <source>
        <dbReference type="RefSeq" id="XP_013421931.1"/>
    </source>
</evidence>
<evidence type="ECO:0000313" key="3">
    <source>
        <dbReference type="RefSeq" id="XP_013421933.1"/>
    </source>
</evidence>
<dbReference type="OMA" id="YENVENC"/>
<dbReference type="RefSeq" id="XP_013421939.1">
    <property type="nucleotide sequence ID" value="XM_013566485.1"/>
</dbReference>
<dbReference type="PANTHER" id="PTHR31389">
    <property type="entry name" value="LD39211P"/>
    <property type="match status" value="1"/>
</dbReference>
<keyword evidence="1" id="KW-1185">Reference proteome</keyword>
<gene>
    <name evidence="2 3 4 5 6" type="primary">LOC106181926</name>
</gene>
<dbReference type="OrthoDB" id="5954868at2759"/>
<protein>
    <submittedName>
        <fullName evidence="2 3">Uncharacterized protein LOC106181926 isoform X2</fullName>
    </submittedName>
</protein>
<proteinExistence type="predicted"/>
<evidence type="ECO:0000313" key="5">
    <source>
        <dbReference type="RefSeq" id="XP_013421938.1"/>
    </source>
</evidence>
<dbReference type="RefSeq" id="XP_013421937.1">
    <property type="nucleotide sequence ID" value="XM_013566483.1"/>
</dbReference>
<organism evidence="1 4">
    <name type="scientific">Lingula anatina</name>
    <name type="common">Brachiopod</name>
    <name type="synonym">Lingula unguis</name>
    <dbReference type="NCBI Taxonomy" id="7574"/>
    <lineage>
        <taxon>Eukaryota</taxon>
        <taxon>Metazoa</taxon>
        <taxon>Spiralia</taxon>
        <taxon>Lophotrochozoa</taxon>
        <taxon>Brachiopoda</taxon>
        <taxon>Linguliformea</taxon>
        <taxon>Lingulata</taxon>
        <taxon>Lingulida</taxon>
        <taxon>Linguloidea</taxon>
        <taxon>Lingulidae</taxon>
        <taxon>Lingula</taxon>
    </lineage>
</organism>
<accession>A0A1S3KHF6</accession>
<dbReference type="PANTHER" id="PTHR31389:SF4">
    <property type="entry name" value="LD39211P"/>
    <property type="match status" value="1"/>
</dbReference>
<dbReference type="InterPro" id="IPR012444">
    <property type="entry name" value="DUF1647"/>
</dbReference>
<dbReference type="RefSeq" id="XP_013421938.1">
    <property type="nucleotide sequence ID" value="XM_013566484.1"/>
</dbReference>